<evidence type="ECO:0000313" key="7">
    <source>
        <dbReference type="EMBL" id="EFW04388.1"/>
    </source>
</evidence>
<keyword evidence="3" id="KW-0732">Signal</keyword>
<dbReference type="PANTHER" id="PTHR36108">
    <property type="entry name" value="COLOSSIN-B-RELATED"/>
    <property type="match status" value="1"/>
</dbReference>
<dbReference type="RefSeq" id="WP_008789421.1">
    <property type="nucleotide sequence ID" value="NZ_AKCB01000005.1"/>
</dbReference>
<organism evidence="7 8">
    <name type="scientific">Coprobacillus cateniformis</name>
    <dbReference type="NCBI Taxonomy" id="100884"/>
    <lineage>
        <taxon>Bacteria</taxon>
        <taxon>Bacillati</taxon>
        <taxon>Bacillota</taxon>
        <taxon>Erysipelotrichia</taxon>
        <taxon>Erysipelotrichales</taxon>
        <taxon>Coprobacillaceae</taxon>
        <taxon>Coprobacillus</taxon>
    </lineage>
</organism>
<evidence type="ECO:0000256" key="4">
    <source>
        <dbReference type="SAM" id="Phobius"/>
    </source>
</evidence>
<keyword evidence="8" id="KW-1185">Reference proteome</keyword>
<evidence type="ECO:0000259" key="6">
    <source>
        <dbReference type="Pfam" id="PF20610"/>
    </source>
</evidence>
<dbReference type="GeneID" id="78231604"/>
<dbReference type="STRING" id="100884.GCA_000269565_03870"/>
<feature type="domain" description="SpaA-like prealbumin fold" evidence="5">
    <location>
        <begin position="480"/>
        <end position="571"/>
    </location>
</feature>
<comment type="caution">
    <text evidence="7">The sequence shown here is derived from an EMBL/GenBank/DDBJ whole genome shotgun (WGS) entry which is preliminary data.</text>
</comment>
<dbReference type="InterPro" id="IPR017502">
    <property type="entry name" value="Sortase_SrtB_target"/>
</dbReference>
<keyword evidence="4" id="KW-0812">Transmembrane</keyword>
<feature type="domain" description="SpaA-like prealbumin fold" evidence="5">
    <location>
        <begin position="285"/>
        <end position="367"/>
    </location>
</feature>
<dbReference type="NCBIfam" id="TIGR03063">
    <property type="entry name" value="srtB_target"/>
    <property type="match status" value="1"/>
</dbReference>
<sequence length="1510" mass="169992">MKTKRLLNIVFKILVVFAILLQVPVLNCNNVYADDISSINDFPKDDSVKYNGKISYAGNIVGDFTVNGIQAFCMAHPKPTPPTGTKLTSEIYRDVNVQKVLYYGWNGPEQWSGFESRSHGIVVTSLALSYYYYGDNSSPKTIEKFIDYVEKHNTPSYTLGFSKEKVTAYKDGNVQKTENITLISDRDTFGITVTLPNNVTYVDVTHGIRQTGGSVTIKGKTTFYLEASLNVKIDTWYTGEKVKGYYYSPILSTVQVGNYQPLGRIEKTYDPSKTTSLTVDWLQLGSIEITKNDIYGNLIDGAVFRLWNDNGYDQNITVTNGKIKIENLVTGNYFLQEQTAPNGFLVDKTIYTINLNASDDIKQIVSNKEPRGTITVTKKDNYGNKVGNTKFYVKANGDIRSAGGNLLYPNGTTVDTLVTNANGVDTTVELPIGNYVVEEYEVPYGYLLNKNKFNVSLKYANQDTPLVTTSTSVVNDEPKGTITVTKTNNLSDKVANAKFHIKADGNVVSAGGKVLYSNGAIVDTLTTNASGVDTTVELPLGNYIVEEYEVPHGYLLNKNKYKVSLKYANQNTPLVTTSTTVTNSEPLGTIEFQKEVDSDITNNLKGDVFLSNLKYGLYARNDIKNVAGTKTYYTKDTLISQKTTDEKGRIEWNDLHIGDYYLKELETNDSLLINSTPINVSLTYKDMNTSVVSSKTSAKDIIASQRIQIFKEGIKDGIAGVVAGLQGAEFTFKLSNEYNHVGWDNAKTYYVGTTDKNGFLTTDLLPYGTYRVRETKTPEGYYGASDFLITIERDSSLYEIGYKIKKVTVNNVPFETLLKIRKADSETDKTVLKKGNVYKLKNLDKDEYVSYVDWSQFPNIHVDKWETHEDGTITLNTMLQAGHYQLEEIDCSEGYLLNKEPLKFELTKDMDYDIAEDGVTPIVTITFENKPVKGKIKLSKEGEVLTGYDEKEKNFIYEKIGLANAVYDILAEKDILDPCNDKTVLYHAGEVVDTITTNEDGQAESKLLPLGDYEVKEKESPSGFVLNNEVKKVSLTYEDKETEIVYEDVEFYNERQKVEIETSKQDSDTQDYVEGAELTLKANRDIYNYKGDVIVKAGTLLETVVSNSKGKVKFVTDLPNDLTLKDGVMPIDDLNDDIDNDFSQMVVEGVRLIGDPNSLFMVYESKEPIGYMPYKLNYYIDTSYTNQNQKVLKFETPFFNDITVTEVLKTNGIDLLNGAHMQILDEKGKVYDEWISDGTSHMSKGLPLDKELILHEVEPPHGYTLADDIKFIVRDYQKIEMIDKPIVRFRKLDSDSKIFVKGVHMQIIEKETDKTVYDFITDDKAMNFVFDYGKTYIAREIETVESYYKNVEDVEFIATPNLTVDFYNSPIFTRLQVNKIDKDTKELIINNPFTFAVFADKNCTHLLDILETDSNKGIALSQIVLRYGKVYLKEIKAPDGYIINRDVIEININGELEGVGDIYTIVVENEKAPKPVITVTNDSTMIGIFVILFGASFCIFLKLRKCKKSK</sequence>
<dbReference type="InterPro" id="IPR046751">
    <property type="entry name" value="TED_2"/>
</dbReference>
<name>E7GC40_9FIRM</name>
<feature type="domain" description="SpaA-like prealbumin fold" evidence="5">
    <location>
        <begin position="818"/>
        <end position="911"/>
    </location>
</feature>
<dbReference type="InterPro" id="IPR041033">
    <property type="entry name" value="SpaA_PFL_dom_1"/>
</dbReference>
<keyword evidence="4" id="KW-1133">Transmembrane helix</keyword>
<feature type="domain" description="SpaA-like prealbumin fold" evidence="5">
    <location>
        <begin position="619"/>
        <end position="691"/>
    </location>
</feature>
<evidence type="ECO:0000256" key="3">
    <source>
        <dbReference type="ARBA" id="ARBA00022729"/>
    </source>
</evidence>
<evidence type="ECO:0000256" key="2">
    <source>
        <dbReference type="ARBA" id="ARBA00022525"/>
    </source>
</evidence>
<feature type="domain" description="SpaA-like prealbumin fold" evidence="5">
    <location>
        <begin position="962"/>
        <end position="1047"/>
    </location>
</feature>
<feature type="domain" description="SpaA-like prealbumin fold" evidence="5">
    <location>
        <begin position="724"/>
        <end position="799"/>
    </location>
</feature>
<proteinExistence type="inferred from homology"/>
<feature type="domain" description="SpaA-like prealbumin fold" evidence="5">
    <location>
        <begin position="372"/>
        <end position="461"/>
    </location>
</feature>
<reference evidence="7 8" key="1">
    <citation type="submission" date="2010-12" db="EMBL/GenBank/DDBJ databases">
        <title>The Genome Sequence of Coprobacillus sp. strain 29_1.</title>
        <authorList>
            <consortium name="The Broad Institute Genome Sequencing Platform"/>
            <person name="Earl A."/>
            <person name="Ward D."/>
            <person name="Feldgarden M."/>
            <person name="Gevers D."/>
            <person name="Daigneault M."/>
            <person name="Sibley C.D."/>
            <person name="White A."/>
            <person name="Strauss J."/>
            <person name="Allen-Vercoe E."/>
            <person name="Young S.K."/>
            <person name="Zeng Q."/>
            <person name="Gargeya S."/>
            <person name="Fitzgerald M."/>
            <person name="Haas B."/>
            <person name="Abouelleil A."/>
            <person name="Alvarado L."/>
            <person name="Arachchi H.M."/>
            <person name="Berlin A."/>
            <person name="Brown A."/>
            <person name="Chapman S.B."/>
            <person name="Chen Z."/>
            <person name="Dunbar C."/>
            <person name="Freedman E."/>
            <person name="Gearin G."/>
            <person name="Gellesch M."/>
            <person name="Goldberg J."/>
            <person name="Griggs A."/>
            <person name="Gujja S."/>
            <person name="Heilman E."/>
            <person name="Heiman D."/>
            <person name="Howarth C."/>
            <person name="Larson L."/>
            <person name="Lui A."/>
            <person name="MacDonald P.J.P."/>
            <person name="Mehta T."/>
            <person name="Montmayeur A."/>
            <person name="Murphy C."/>
            <person name="Neiman D."/>
            <person name="Pearson M."/>
            <person name="Priest M."/>
            <person name="Roberts A."/>
            <person name="Saif S."/>
            <person name="Shea T."/>
            <person name="Shenoy N."/>
            <person name="Sisk P."/>
            <person name="Stolte C."/>
            <person name="Sykes S."/>
            <person name="White J."/>
            <person name="Yandava C."/>
            <person name="Nusbaum C."/>
            <person name="Birren B."/>
        </authorList>
    </citation>
    <scope>NUCLEOTIDE SEQUENCE [LARGE SCALE GENOMIC DNA]</scope>
    <source>
        <strain evidence="7 8">29_1</strain>
    </source>
</reference>
<evidence type="ECO:0008006" key="9">
    <source>
        <dbReference type="Google" id="ProtNLM"/>
    </source>
</evidence>
<gene>
    <name evidence="7" type="ORF">HMPREF9488_02331</name>
</gene>
<keyword evidence="2" id="KW-0964">Secreted</keyword>
<dbReference type="Gene3D" id="2.60.40.10">
    <property type="entry name" value="Immunoglobulins"/>
    <property type="match status" value="9"/>
</dbReference>
<dbReference type="Pfam" id="PF20610">
    <property type="entry name" value="TED_2"/>
    <property type="match status" value="1"/>
</dbReference>
<feature type="domain" description="Thioester" evidence="6">
    <location>
        <begin position="61"/>
        <end position="136"/>
    </location>
</feature>
<feature type="domain" description="SpaA-like prealbumin fold" evidence="5">
    <location>
        <begin position="1374"/>
        <end position="1453"/>
    </location>
</feature>
<dbReference type="PANTHER" id="PTHR36108:SF13">
    <property type="entry name" value="COLOSSIN-B-RELATED"/>
    <property type="match status" value="1"/>
</dbReference>
<feature type="transmembrane region" description="Helical" evidence="4">
    <location>
        <begin position="1484"/>
        <end position="1503"/>
    </location>
</feature>
<dbReference type="HOGENOM" id="CLU_269691_0_0_9"/>
<dbReference type="InterPro" id="IPR013783">
    <property type="entry name" value="Ig-like_fold"/>
</dbReference>
<dbReference type="Proteomes" id="UP000003157">
    <property type="component" value="Unassembled WGS sequence"/>
</dbReference>
<dbReference type="OrthoDB" id="9804660at2"/>
<dbReference type="Pfam" id="PF17802">
    <property type="entry name" value="SpaA"/>
    <property type="match status" value="8"/>
</dbReference>
<dbReference type="eggNOG" id="COG4932">
    <property type="taxonomic scope" value="Bacteria"/>
</dbReference>
<keyword evidence="4" id="KW-0472">Membrane</keyword>
<evidence type="ECO:0000256" key="1">
    <source>
        <dbReference type="ARBA" id="ARBA00007257"/>
    </source>
</evidence>
<protein>
    <recommendedName>
        <fullName evidence="9">Collagen adhesion protein</fullName>
    </recommendedName>
</protein>
<dbReference type="EMBL" id="ADKX01000038">
    <property type="protein sequence ID" value="EFW04388.1"/>
    <property type="molecule type" value="Genomic_DNA"/>
</dbReference>
<evidence type="ECO:0000313" key="8">
    <source>
        <dbReference type="Proteomes" id="UP000003157"/>
    </source>
</evidence>
<evidence type="ECO:0000259" key="5">
    <source>
        <dbReference type="Pfam" id="PF17802"/>
    </source>
</evidence>
<comment type="similarity">
    <text evidence="1">Belongs to the serine-aspartate repeat-containing protein (SDr) family.</text>
</comment>
<accession>E7GC40</accession>